<dbReference type="RefSeq" id="WP_085218780.1">
    <property type="nucleotide sequence ID" value="NZ_LT840185.1"/>
</dbReference>
<keyword evidence="3" id="KW-1185">Reference proteome</keyword>
<gene>
    <name evidence="2" type="ORF">SAMN06295910_2162</name>
</gene>
<evidence type="ECO:0000256" key="1">
    <source>
        <dbReference type="SAM" id="SignalP"/>
    </source>
</evidence>
<name>A0A1X7GTA8_9SPHN</name>
<feature type="chain" id="PRO_5013344500" description="PRC-barrel domain-containing protein" evidence="1">
    <location>
        <begin position="25"/>
        <end position="188"/>
    </location>
</feature>
<evidence type="ECO:0000313" key="3">
    <source>
        <dbReference type="Proteomes" id="UP000192934"/>
    </source>
</evidence>
<evidence type="ECO:0008006" key="4">
    <source>
        <dbReference type="Google" id="ProtNLM"/>
    </source>
</evidence>
<sequence length="188" mass="18354">MSIRKTLLLSAALAFGGLTAPAIAQDAAAPAAVPQITAGMAVKDPQGGAIGTIESVDGANVVLKTDRHQVRLPNNAFAAADGGLVMGMTLAEVNAAVDQSMAQAANAVAVGATVYGSGGGTVGTVTEKDDQFATVKLASGTLVKLPVSAFGPGQNGPMIGMTAAQLEAQVASSAPAPAAAPEAETEGE</sequence>
<organism evidence="2 3">
    <name type="scientific">Allosphingosinicella indica</name>
    <dbReference type="NCBI Taxonomy" id="941907"/>
    <lineage>
        <taxon>Bacteria</taxon>
        <taxon>Pseudomonadati</taxon>
        <taxon>Pseudomonadota</taxon>
        <taxon>Alphaproteobacteria</taxon>
        <taxon>Sphingomonadales</taxon>
        <taxon>Sphingomonadaceae</taxon>
        <taxon>Allosphingosinicella</taxon>
    </lineage>
</organism>
<feature type="signal peptide" evidence="1">
    <location>
        <begin position="1"/>
        <end position="24"/>
    </location>
</feature>
<dbReference type="AlphaFoldDB" id="A0A1X7GTA8"/>
<evidence type="ECO:0000313" key="2">
    <source>
        <dbReference type="EMBL" id="SMF73672.1"/>
    </source>
</evidence>
<dbReference type="STRING" id="941907.SAMN06295910_2162"/>
<dbReference type="OrthoDB" id="7508530at2"/>
<accession>A0A1X7GTA8</accession>
<keyword evidence="1" id="KW-0732">Signal</keyword>
<dbReference type="Proteomes" id="UP000192934">
    <property type="component" value="Chromosome I"/>
</dbReference>
<reference evidence="3" key="1">
    <citation type="submission" date="2017-04" db="EMBL/GenBank/DDBJ databases">
        <authorList>
            <person name="Varghese N."/>
            <person name="Submissions S."/>
        </authorList>
    </citation>
    <scope>NUCLEOTIDE SEQUENCE [LARGE SCALE GENOMIC DNA]</scope>
    <source>
        <strain evidence="3">Dd16</strain>
    </source>
</reference>
<dbReference type="EMBL" id="LT840185">
    <property type="protein sequence ID" value="SMF73672.1"/>
    <property type="molecule type" value="Genomic_DNA"/>
</dbReference>
<protein>
    <recommendedName>
        <fullName evidence="4">PRC-barrel domain-containing protein</fullName>
    </recommendedName>
</protein>
<proteinExistence type="predicted"/>